<dbReference type="AlphaFoldDB" id="A0A4Y2GFQ1"/>
<keyword evidence="3" id="KW-1185">Reference proteome</keyword>
<evidence type="ECO:0000313" key="3">
    <source>
        <dbReference type="Proteomes" id="UP000499080"/>
    </source>
</evidence>
<comment type="caution">
    <text evidence="2">The sequence shown here is derived from an EMBL/GenBank/DDBJ whole genome shotgun (WGS) entry which is preliminary data.</text>
</comment>
<protein>
    <submittedName>
        <fullName evidence="2">Uncharacterized protein</fullName>
    </submittedName>
</protein>
<evidence type="ECO:0000256" key="1">
    <source>
        <dbReference type="SAM" id="MobiDB-lite"/>
    </source>
</evidence>
<evidence type="ECO:0000313" key="2">
    <source>
        <dbReference type="EMBL" id="GBM51997.1"/>
    </source>
</evidence>
<reference evidence="2 3" key="1">
    <citation type="journal article" date="2019" name="Sci. Rep.">
        <title>Orb-weaving spider Araneus ventricosus genome elucidates the spidroin gene catalogue.</title>
        <authorList>
            <person name="Kono N."/>
            <person name="Nakamura H."/>
            <person name="Ohtoshi R."/>
            <person name="Moran D.A.P."/>
            <person name="Shinohara A."/>
            <person name="Yoshida Y."/>
            <person name="Fujiwara M."/>
            <person name="Mori M."/>
            <person name="Tomita M."/>
            <person name="Arakawa K."/>
        </authorList>
    </citation>
    <scope>NUCLEOTIDE SEQUENCE [LARGE SCALE GENOMIC DNA]</scope>
</reference>
<feature type="region of interest" description="Disordered" evidence="1">
    <location>
        <begin position="105"/>
        <end position="125"/>
    </location>
</feature>
<proteinExistence type="predicted"/>
<sequence length="155" mass="17173">MSLFLAIDSVIARQFTPNQFLFTANNFRGCHPVDFRLPNKLSPTDLPGLLTAQLRATANWSDTPLSNVPPFSSFISNASPPPSATKLSFRAGVCMTVSHLFRTADSGQTHSGGTKFNINQTPLQNRQRNIQEGYNPPRFDIARHDRVLVCTRLSV</sequence>
<accession>A0A4Y2GFQ1</accession>
<name>A0A4Y2GFQ1_ARAVE</name>
<gene>
    <name evidence="2" type="ORF">AVEN_262235_1</name>
</gene>
<organism evidence="2 3">
    <name type="scientific">Araneus ventricosus</name>
    <name type="common">Orbweaver spider</name>
    <name type="synonym">Epeira ventricosa</name>
    <dbReference type="NCBI Taxonomy" id="182803"/>
    <lineage>
        <taxon>Eukaryota</taxon>
        <taxon>Metazoa</taxon>
        <taxon>Ecdysozoa</taxon>
        <taxon>Arthropoda</taxon>
        <taxon>Chelicerata</taxon>
        <taxon>Arachnida</taxon>
        <taxon>Araneae</taxon>
        <taxon>Araneomorphae</taxon>
        <taxon>Entelegynae</taxon>
        <taxon>Araneoidea</taxon>
        <taxon>Araneidae</taxon>
        <taxon>Araneus</taxon>
    </lineage>
</organism>
<dbReference type="Proteomes" id="UP000499080">
    <property type="component" value="Unassembled WGS sequence"/>
</dbReference>
<dbReference type="EMBL" id="BGPR01001359">
    <property type="protein sequence ID" value="GBM51997.1"/>
    <property type="molecule type" value="Genomic_DNA"/>
</dbReference>